<keyword evidence="8" id="KW-1185">Reference proteome</keyword>
<evidence type="ECO:0000256" key="5">
    <source>
        <dbReference type="SAM" id="MobiDB-lite"/>
    </source>
</evidence>
<protein>
    <submittedName>
        <fullName evidence="7">Uncharacterized protein</fullName>
    </submittedName>
</protein>
<feature type="compositionally biased region" description="Low complexity" evidence="5">
    <location>
        <begin position="90"/>
        <end position="101"/>
    </location>
</feature>
<dbReference type="InterPro" id="IPR009447">
    <property type="entry name" value="PIGW/GWT1"/>
</dbReference>
<gene>
    <name evidence="7" type="ORF">GPECTOR_59g649</name>
</gene>
<keyword evidence="4 6" id="KW-0472">Membrane</keyword>
<keyword evidence="3 6" id="KW-1133">Transmembrane helix</keyword>
<dbReference type="STRING" id="33097.A0A150G5D9"/>
<feature type="region of interest" description="Disordered" evidence="5">
    <location>
        <begin position="90"/>
        <end position="133"/>
    </location>
</feature>
<evidence type="ECO:0000256" key="2">
    <source>
        <dbReference type="ARBA" id="ARBA00022692"/>
    </source>
</evidence>
<feature type="transmembrane region" description="Helical" evidence="6">
    <location>
        <begin position="766"/>
        <end position="787"/>
    </location>
</feature>
<evidence type="ECO:0000256" key="1">
    <source>
        <dbReference type="ARBA" id="ARBA00004141"/>
    </source>
</evidence>
<dbReference type="SUPFAM" id="SSF53756">
    <property type="entry name" value="UDP-Glycosyltransferase/glycogen phosphorylase"/>
    <property type="match status" value="1"/>
</dbReference>
<sequence>MPPGATTTTLFEAVLAASPPGRCLALVQNVHFLPMGPSGTGPRSASLLSAWHRLGGILAVSAFVADYLTRHWPLPPATAGAAAATADGAAAAESDGAANAQADEDSQQLPVLPPQPPLLGQQAREEAGAGAGRPPLLMVPLATWGVFGRPPFPDLAAKARPLLRAWRGGLAASPAPPPAVLRIPPGAVPRPDGVAGAAALGHVTGAAQLGLDQGEGSVRHAGHAGQRNVEQQGETEQPQQQGAELTRSPPRPRVVVAVLKLTPEKGCSIVVELARRLAGCGVTFRVVTGDPAVAAALSPLTAAAAGGDGDSGCSGGAIGVPGRTAPPQPPSSCVEVWEPQPDVGAVLDGCVALLAPSLWLEAWGMVVTESLLRGLPAVVSDLGGLPEAGMLTCPAVPVAPIVVPPDASGTPDWGARIYPPKQDRDAWEQALLGLLLGKRPQTQVTVAADAGTAAVDLRAVDDGHGGGCRVRGGTSKVGRFVSVFRGALMLATCTAILAVDFRTFPRRYAKAETYGTGYMDVGVGGVVLAAGLVSQVAVPSGDAAAATAHVGEYGVHWNFFHTIAVVALLGQVVGGALHPAALAPAAVAVTAAHQAALSLGGLGPWAMSAQRSPDLLSLNKEGLASVTGFWALHLWGAALAHLIHEGLQSVGHHLRPQPASGVGATAAGAAGADGSHRGGEDGDVRSDRGRTGAWPLRARTAAPVLRWWLQLAAVDGLLWAAAVELEKRVEPVSRRGGAVGLRWESGRRATEVAEVELGRAINRNQLAVFLIANVLTGLVNLSVNTLEVGRTRFVALLLYLEGWVPDGTARLLLGAYVTCVCGVALLLDARGWRLRL</sequence>
<dbReference type="EMBL" id="LSYV01000060">
    <property type="protein sequence ID" value="KXZ45041.1"/>
    <property type="molecule type" value="Genomic_DNA"/>
</dbReference>
<feature type="compositionally biased region" description="Low complexity" evidence="5">
    <location>
        <begin position="659"/>
        <end position="673"/>
    </location>
</feature>
<feature type="compositionally biased region" description="Low complexity" evidence="5">
    <location>
        <begin position="230"/>
        <end position="249"/>
    </location>
</feature>
<dbReference type="Pfam" id="PF06423">
    <property type="entry name" value="GWT1"/>
    <property type="match status" value="3"/>
</dbReference>
<feature type="transmembrane region" description="Helical" evidence="6">
    <location>
        <begin position="807"/>
        <end position="827"/>
    </location>
</feature>
<proteinExistence type="predicted"/>
<comment type="caution">
    <text evidence="7">The sequence shown here is derived from an EMBL/GenBank/DDBJ whole genome shotgun (WGS) entry which is preliminary data.</text>
</comment>
<dbReference type="GO" id="GO:0072659">
    <property type="term" value="P:protein localization to plasma membrane"/>
    <property type="evidence" value="ECO:0007669"/>
    <property type="project" value="TreeGrafter"/>
</dbReference>
<dbReference type="GO" id="GO:0016020">
    <property type="term" value="C:membrane"/>
    <property type="evidence" value="ECO:0007669"/>
    <property type="project" value="UniProtKB-SubCell"/>
</dbReference>
<reference evidence="8" key="1">
    <citation type="journal article" date="2016" name="Nat. Commun.">
        <title>The Gonium pectorale genome demonstrates co-option of cell cycle regulation during the evolution of multicellularity.</title>
        <authorList>
            <person name="Hanschen E.R."/>
            <person name="Marriage T.N."/>
            <person name="Ferris P.J."/>
            <person name="Hamaji T."/>
            <person name="Toyoda A."/>
            <person name="Fujiyama A."/>
            <person name="Neme R."/>
            <person name="Noguchi H."/>
            <person name="Minakuchi Y."/>
            <person name="Suzuki M."/>
            <person name="Kawai-Toyooka H."/>
            <person name="Smith D.R."/>
            <person name="Sparks H."/>
            <person name="Anderson J."/>
            <person name="Bakaric R."/>
            <person name="Luria V."/>
            <person name="Karger A."/>
            <person name="Kirschner M.W."/>
            <person name="Durand P.M."/>
            <person name="Michod R.E."/>
            <person name="Nozaki H."/>
            <person name="Olson B.J."/>
        </authorList>
    </citation>
    <scope>NUCLEOTIDE SEQUENCE [LARGE SCALE GENOMIC DNA]</scope>
    <source>
        <strain evidence="8">NIES-2863</strain>
    </source>
</reference>
<dbReference type="GO" id="GO:0032216">
    <property type="term" value="F:glucosaminyl-phosphatidylinositol O-acyltransferase activity"/>
    <property type="evidence" value="ECO:0007669"/>
    <property type="project" value="TreeGrafter"/>
</dbReference>
<evidence type="ECO:0000313" key="7">
    <source>
        <dbReference type="EMBL" id="KXZ45041.1"/>
    </source>
</evidence>
<feature type="compositionally biased region" description="Basic and acidic residues" evidence="5">
    <location>
        <begin position="674"/>
        <end position="690"/>
    </location>
</feature>
<name>A0A150G5D9_GONPE</name>
<evidence type="ECO:0000256" key="3">
    <source>
        <dbReference type="ARBA" id="ARBA00022989"/>
    </source>
</evidence>
<evidence type="ECO:0000313" key="8">
    <source>
        <dbReference type="Proteomes" id="UP000075714"/>
    </source>
</evidence>
<dbReference type="AlphaFoldDB" id="A0A150G5D9"/>
<dbReference type="GO" id="GO:0005783">
    <property type="term" value="C:endoplasmic reticulum"/>
    <property type="evidence" value="ECO:0007669"/>
    <property type="project" value="TreeGrafter"/>
</dbReference>
<feature type="region of interest" description="Disordered" evidence="5">
    <location>
        <begin position="658"/>
        <end position="690"/>
    </location>
</feature>
<dbReference type="Proteomes" id="UP000075714">
    <property type="component" value="Unassembled WGS sequence"/>
</dbReference>
<dbReference type="GO" id="GO:0006506">
    <property type="term" value="P:GPI anchor biosynthetic process"/>
    <property type="evidence" value="ECO:0007669"/>
    <property type="project" value="InterPro"/>
</dbReference>
<dbReference type="Gene3D" id="3.40.50.2000">
    <property type="entry name" value="Glycogen Phosphorylase B"/>
    <property type="match status" value="1"/>
</dbReference>
<keyword evidence="2 6" id="KW-0812">Transmembrane</keyword>
<dbReference type="PANTHER" id="PTHR20661">
    <property type="entry name" value="PHOSPHATIDYLINOSITOL-GLYCAN BIOSYNTHESIS CLASS W PROTEIN"/>
    <property type="match status" value="1"/>
</dbReference>
<evidence type="ECO:0000256" key="4">
    <source>
        <dbReference type="ARBA" id="ARBA00023136"/>
    </source>
</evidence>
<organism evidence="7 8">
    <name type="scientific">Gonium pectorale</name>
    <name type="common">Green alga</name>
    <dbReference type="NCBI Taxonomy" id="33097"/>
    <lineage>
        <taxon>Eukaryota</taxon>
        <taxon>Viridiplantae</taxon>
        <taxon>Chlorophyta</taxon>
        <taxon>core chlorophytes</taxon>
        <taxon>Chlorophyceae</taxon>
        <taxon>CS clade</taxon>
        <taxon>Chlamydomonadales</taxon>
        <taxon>Volvocaceae</taxon>
        <taxon>Gonium</taxon>
    </lineage>
</organism>
<comment type="subcellular location">
    <subcellularLocation>
        <location evidence="1">Membrane</location>
        <topology evidence="1">Multi-pass membrane protein</topology>
    </subcellularLocation>
</comment>
<evidence type="ECO:0000256" key="6">
    <source>
        <dbReference type="SAM" id="Phobius"/>
    </source>
</evidence>
<accession>A0A150G5D9</accession>
<dbReference type="OrthoDB" id="546977at2759"/>
<feature type="region of interest" description="Disordered" evidence="5">
    <location>
        <begin position="216"/>
        <end position="249"/>
    </location>
</feature>
<dbReference type="PANTHER" id="PTHR20661:SF0">
    <property type="entry name" value="PHOSPHATIDYLINOSITOL-GLYCAN BIOSYNTHESIS CLASS W PROTEIN"/>
    <property type="match status" value="1"/>
</dbReference>